<evidence type="ECO:0000256" key="2">
    <source>
        <dbReference type="SAM" id="Phobius"/>
    </source>
</evidence>
<keyword evidence="2" id="KW-0472">Membrane</keyword>
<keyword evidence="2" id="KW-0812">Transmembrane</keyword>
<evidence type="ECO:0000256" key="1">
    <source>
        <dbReference type="SAM" id="MobiDB-lite"/>
    </source>
</evidence>
<feature type="transmembrane region" description="Helical" evidence="2">
    <location>
        <begin position="30"/>
        <end position="47"/>
    </location>
</feature>
<dbReference type="EMBL" id="SHKL01000001">
    <property type="protein sequence ID" value="RZT86964.1"/>
    <property type="molecule type" value="Genomic_DNA"/>
</dbReference>
<evidence type="ECO:0000313" key="3">
    <source>
        <dbReference type="EMBL" id="RZT86964.1"/>
    </source>
</evidence>
<evidence type="ECO:0000313" key="4">
    <source>
        <dbReference type="Proteomes" id="UP000291591"/>
    </source>
</evidence>
<comment type="caution">
    <text evidence="3">The sequence shown here is derived from an EMBL/GenBank/DDBJ whole genome shotgun (WGS) entry which is preliminary data.</text>
</comment>
<protein>
    <submittedName>
        <fullName evidence="3">Uncharacterized protein</fullName>
    </submittedName>
</protein>
<dbReference type="AlphaFoldDB" id="A0A4Q7V0L1"/>
<keyword evidence="2" id="KW-1133">Transmembrane helix</keyword>
<feature type="region of interest" description="Disordered" evidence="1">
    <location>
        <begin position="76"/>
        <end position="107"/>
    </location>
</feature>
<keyword evidence="4" id="KW-1185">Reference proteome</keyword>
<sequence>MRARRPDPVVVTDLHEPLIAVHRRQIRTRLVMMVVWIIGWIVAGSLWRHGYLATGILLASGPGIWILWWLVMPRRGTGRRSPVPPPRRRELPGPAGDRHSGGDPRQL</sequence>
<feature type="transmembrane region" description="Helical" evidence="2">
    <location>
        <begin position="53"/>
        <end position="71"/>
    </location>
</feature>
<accession>A0A4Q7V0L1</accession>
<name>A0A4Q7V0L1_PSEST</name>
<reference evidence="3 4" key="1">
    <citation type="submission" date="2019-02" db="EMBL/GenBank/DDBJ databases">
        <title>Sequencing the genomes of 1000 actinobacteria strains.</title>
        <authorList>
            <person name="Klenk H.-P."/>
        </authorList>
    </citation>
    <scope>NUCLEOTIDE SEQUENCE [LARGE SCALE GENOMIC DNA]</scope>
    <source>
        <strain evidence="3 4">DSM 45779</strain>
    </source>
</reference>
<feature type="compositionally biased region" description="Basic and acidic residues" evidence="1">
    <location>
        <begin position="87"/>
        <end position="107"/>
    </location>
</feature>
<dbReference type="OrthoDB" id="3578800at2"/>
<dbReference type="Proteomes" id="UP000291591">
    <property type="component" value="Unassembled WGS sequence"/>
</dbReference>
<gene>
    <name evidence="3" type="ORF">EV383_3869</name>
</gene>
<dbReference type="RefSeq" id="WP_130291177.1">
    <property type="nucleotide sequence ID" value="NZ_SHKL01000001.1"/>
</dbReference>
<organism evidence="3 4">
    <name type="scientific">Pseudonocardia sediminis</name>
    <dbReference type="NCBI Taxonomy" id="1397368"/>
    <lineage>
        <taxon>Bacteria</taxon>
        <taxon>Bacillati</taxon>
        <taxon>Actinomycetota</taxon>
        <taxon>Actinomycetes</taxon>
        <taxon>Pseudonocardiales</taxon>
        <taxon>Pseudonocardiaceae</taxon>
        <taxon>Pseudonocardia</taxon>
    </lineage>
</organism>
<proteinExistence type="predicted"/>